<dbReference type="EnsemblPlants" id="Solyc02g085740.3.1">
    <property type="protein sequence ID" value="Solyc02g085740.3.1"/>
    <property type="gene ID" value="Solyc02g085740.3"/>
</dbReference>
<dbReference type="InParanoid" id="A0A3Q7F7N7"/>
<keyword evidence="1" id="KW-0812">Transmembrane</keyword>
<dbReference type="OMA" id="DNAMKVQ"/>
<keyword evidence="3" id="KW-1185">Reference proteome</keyword>
<dbReference type="PANTHER" id="PTHR37383">
    <property type="entry name" value="OS01G0694200 PROTEIN"/>
    <property type="match status" value="1"/>
</dbReference>
<evidence type="ECO:0008006" key="4">
    <source>
        <dbReference type="Google" id="ProtNLM"/>
    </source>
</evidence>
<reference evidence="2" key="1">
    <citation type="journal article" date="2012" name="Nature">
        <title>The tomato genome sequence provides insights into fleshy fruit evolution.</title>
        <authorList>
            <consortium name="Tomato Genome Consortium"/>
        </authorList>
    </citation>
    <scope>NUCLEOTIDE SEQUENCE [LARGE SCALE GENOMIC DNA]</scope>
    <source>
        <strain evidence="2">cv. Heinz 1706</strain>
    </source>
</reference>
<reference evidence="2" key="2">
    <citation type="submission" date="2019-01" db="UniProtKB">
        <authorList>
            <consortium name="EnsemblPlants"/>
        </authorList>
    </citation>
    <scope>IDENTIFICATION</scope>
    <source>
        <strain evidence="2">cv. Heinz 1706</strain>
    </source>
</reference>
<proteinExistence type="predicted"/>
<organism evidence="2">
    <name type="scientific">Solanum lycopersicum</name>
    <name type="common">Tomato</name>
    <name type="synonym">Lycopersicon esculentum</name>
    <dbReference type="NCBI Taxonomy" id="4081"/>
    <lineage>
        <taxon>Eukaryota</taxon>
        <taxon>Viridiplantae</taxon>
        <taxon>Streptophyta</taxon>
        <taxon>Embryophyta</taxon>
        <taxon>Tracheophyta</taxon>
        <taxon>Spermatophyta</taxon>
        <taxon>Magnoliopsida</taxon>
        <taxon>eudicotyledons</taxon>
        <taxon>Gunneridae</taxon>
        <taxon>Pentapetalae</taxon>
        <taxon>asterids</taxon>
        <taxon>lamiids</taxon>
        <taxon>Solanales</taxon>
        <taxon>Solanaceae</taxon>
        <taxon>Solanoideae</taxon>
        <taxon>Solaneae</taxon>
        <taxon>Solanum</taxon>
        <taxon>Solanum subgen. Lycopersicon</taxon>
    </lineage>
</organism>
<dbReference type="AlphaFoldDB" id="A0A3Q7F7N7"/>
<keyword evidence="1" id="KW-1133">Transmembrane helix</keyword>
<evidence type="ECO:0000256" key="1">
    <source>
        <dbReference type="SAM" id="Phobius"/>
    </source>
</evidence>
<dbReference type="PANTHER" id="PTHR37383:SF1">
    <property type="entry name" value="OS01G0694200 PROTEIN"/>
    <property type="match status" value="1"/>
</dbReference>
<keyword evidence="1" id="KW-0472">Membrane</keyword>
<evidence type="ECO:0000313" key="2">
    <source>
        <dbReference type="EnsemblPlants" id="Solyc02g085740.3.1"/>
    </source>
</evidence>
<name>A0A3Q7F7N7_SOLLC</name>
<accession>A0A3Q7F7N7</accession>
<protein>
    <recommendedName>
        <fullName evidence="4">Cleavage/polyadenylation specificity factor A subunit N-terminal domain-containing protein</fullName>
    </recommendedName>
</protein>
<dbReference type="Proteomes" id="UP000004994">
    <property type="component" value="Chromosome 2"/>
</dbReference>
<dbReference type="STRING" id="4081.A0A3Q7F7N7"/>
<sequence length="544" mass="59931">MKHLLISLLIISGFNHSCTLQLTTLLIIHPQTKTNSLFTLLLIKGISYVLLLQTHERCHKNPICLKLKPIVHQKLTLTMVVEAHQLFLPKPPFSSPSFPSPPPHFSSFLFHPSSLSLALFHSDSSISLYSSFSPFSIASFPPPQTTLHPPISAAAFLLLRNPNPITLFLISSPIYGGSAVLFRFYILNSARKSFTPAKVVCNHTDFKFDESKFGVVFGVSHGVSLKLVADVNVFALYSISNSRVWVFAVKHLGGEELKLMKYAVIDCSLPVFSISVSFGVLILGEDNGVRVFPLRPLVKGRVKKERATNKKSLNGGLEKDKMEIKKLPLRNGMIHGMNAEISAADGSKLMELKFTSNGMVENRTESAKLRSVRLRQDSREGIANFVAFKNKDDNFESIKIPVKSAKAIGIQALSSTRFLILDSEGNLHLLFPATSVHGSETPYSMKQLTHNMKVRKLTVLPDSSTRTQTVWTTDALHTVHMIAVTDMDASSVNKTDSKDPAEKLVQTSVVQAIFSSEKVQEIAALSANTILLLGQGSMFAYAIS</sequence>
<dbReference type="PaxDb" id="4081-Solyc02g085740.2.1"/>
<evidence type="ECO:0000313" key="3">
    <source>
        <dbReference type="Proteomes" id="UP000004994"/>
    </source>
</evidence>
<dbReference type="Gramene" id="Solyc02g085740.3.1">
    <property type="protein sequence ID" value="Solyc02g085740.3.1"/>
    <property type="gene ID" value="Solyc02g085740.3"/>
</dbReference>
<feature type="transmembrane region" description="Helical" evidence="1">
    <location>
        <begin position="165"/>
        <end position="186"/>
    </location>
</feature>